<name>A0A4V2P982_9GAMM</name>
<gene>
    <name evidence="3" type="ORF">EV695_0483</name>
</gene>
<organism evidence="3 4">
    <name type="scientific">Cocleimonas flava</name>
    <dbReference type="NCBI Taxonomy" id="634765"/>
    <lineage>
        <taxon>Bacteria</taxon>
        <taxon>Pseudomonadati</taxon>
        <taxon>Pseudomonadota</taxon>
        <taxon>Gammaproteobacteria</taxon>
        <taxon>Thiotrichales</taxon>
        <taxon>Thiotrichaceae</taxon>
        <taxon>Cocleimonas</taxon>
    </lineage>
</organism>
<dbReference type="RefSeq" id="WP_131904308.1">
    <property type="nucleotide sequence ID" value="NZ_BAAAFU010000008.1"/>
</dbReference>
<proteinExistence type="predicted"/>
<feature type="signal peptide" evidence="2">
    <location>
        <begin position="1"/>
        <end position="30"/>
    </location>
</feature>
<accession>A0A4V2P982</accession>
<sequence>MKQFLKKPLGLAVAATLAMGGMAVYTNASAATDANALGDLALVPYYTVRDNFVTGVHITNTSDQTQVVKLRLRRGSDSADALDFNLIMSPFDVWVGTINDDDGVLGISSSDNTCTAPQATGTDSNGKPKWEAPDVFAANGAADEGYLEVIGMAAADEDQPISVAALHGSDGTPRSCLSARSNFFIANQSGPAATTSTAGPAATQGDSVYEETGNVLKVSYFIRDAATGMEMGDNATHIVDFSDEAMMTHQQGGLNNGLLTGFDFPDLDGGIAGQRGLYDSSIRLSLGADAIMNDWSFNATNGVSTDWVVTIPGQYLMDDPSDNGSVIVDGTSDVTNHRDLPVTAAFAVYDREEATPTEEEGGLVISPSPEVEVPTTEFERETNVIEWGGNKVFNTVAPTKVDPGLANSTGWAALSISSNTVAPLIYDQTDVTGGTSAAPINGIPVIGFTAWQRTFTDASKNYGRIVGHSRINPTP</sequence>
<reference evidence="3 4" key="1">
    <citation type="submission" date="2019-03" db="EMBL/GenBank/DDBJ databases">
        <title>Genomic Encyclopedia of Type Strains, Phase IV (KMG-IV): sequencing the most valuable type-strain genomes for metagenomic binning, comparative biology and taxonomic classification.</title>
        <authorList>
            <person name="Goeker M."/>
        </authorList>
    </citation>
    <scope>NUCLEOTIDE SEQUENCE [LARGE SCALE GENOMIC DNA]</scope>
    <source>
        <strain evidence="3 4">DSM 24830</strain>
    </source>
</reference>
<keyword evidence="4" id="KW-1185">Reference proteome</keyword>
<feature type="region of interest" description="Disordered" evidence="1">
    <location>
        <begin position="356"/>
        <end position="377"/>
    </location>
</feature>
<evidence type="ECO:0000256" key="2">
    <source>
        <dbReference type="SAM" id="SignalP"/>
    </source>
</evidence>
<keyword evidence="2" id="KW-0732">Signal</keyword>
<dbReference type="Proteomes" id="UP000294887">
    <property type="component" value="Unassembled WGS sequence"/>
</dbReference>
<evidence type="ECO:0000256" key="1">
    <source>
        <dbReference type="SAM" id="MobiDB-lite"/>
    </source>
</evidence>
<feature type="chain" id="PRO_5020531552" evidence="2">
    <location>
        <begin position="31"/>
        <end position="475"/>
    </location>
</feature>
<dbReference type="OrthoDB" id="5763254at2"/>
<comment type="caution">
    <text evidence="3">The sequence shown here is derived from an EMBL/GenBank/DDBJ whole genome shotgun (WGS) entry which is preliminary data.</text>
</comment>
<protein>
    <submittedName>
        <fullName evidence="3">Uncharacterized protein</fullName>
    </submittedName>
</protein>
<evidence type="ECO:0000313" key="3">
    <source>
        <dbReference type="EMBL" id="TCJ88625.1"/>
    </source>
</evidence>
<evidence type="ECO:0000313" key="4">
    <source>
        <dbReference type="Proteomes" id="UP000294887"/>
    </source>
</evidence>
<dbReference type="AlphaFoldDB" id="A0A4V2P982"/>
<dbReference type="EMBL" id="SMFQ01000002">
    <property type="protein sequence ID" value="TCJ88625.1"/>
    <property type="molecule type" value="Genomic_DNA"/>
</dbReference>